<dbReference type="SUPFAM" id="SSF53448">
    <property type="entry name" value="Nucleotide-diphospho-sugar transferases"/>
    <property type="match status" value="1"/>
</dbReference>
<proteinExistence type="inferred from homology"/>
<dbReference type="PANTHER" id="PTHR19136:SF81">
    <property type="entry name" value="MOLYBDENUM COFACTOR GUANYLYLTRANSFERASE"/>
    <property type="match status" value="1"/>
</dbReference>
<comment type="caution">
    <text evidence="8">Lacks conserved residue(s) required for the propagation of feature annotation.</text>
</comment>
<feature type="binding site" evidence="8">
    <location>
        <position position="31"/>
    </location>
    <ligand>
        <name>GTP</name>
        <dbReference type="ChEBI" id="CHEBI:37565"/>
    </ligand>
</feature>
<dbReference type="CDD" id="cd02503">
    <property type="entry name" value="MobA"/>
    <property type="match status" value="1"/>
</dbReference>
<keyword evidence="4 8" id="KW-0547">Nucleotide-binding</keyword>
<feature type="domain" description="MobA-like NTP transferase" evidence="9">
    <location>
        <begin position="16"/>
        <end position="163"/>
    </location>
</feature>
<comment type="subcellular location">
    <subcellularLocation>
        <location evidence="8">Cytoplasm</location>
    </subcellularLocation>
</comment>
<evidence type="ECO:0000256" key="8">
    <source>
        <dbReference type="HAMAP-Rule" id="MF_00316"/>
    </source>
</evidence>
<keyword evidence="5 8" id="KW-0460">Magnesium</keyword>
<evidence type="ECO:0000256" key="2">
    <source>
        <dbReference type="ARBA" id="ARBA00022679"/>
    </source>
</evidence>
<evidence type="ECO:0000256" key="1">
    <source>
        <dbReference type="ARBA" id="ARBA00022490"/>
    </source>
</evidence>
<dbReference type="InterPro" id="IPR025877">
    <property type="entry name" value="MobA-like_NTP_Trfase"/>
</dbReference>
<dbReference type="KEGG" id="aca:ACP_3545"/>
<evidence type="ECO:0000313" key="10">
    <source>
        <dbReference type="EMBL" id="ACO33721.1"/>
    </source>
</evidence>
<dbReference type="InterPro" id="IPR013482">
    <property type="entry name" value="Molybde_CF_guanTrfase"/>
</dbReference>
<dbReference type="RefSeq" id="WP_015898567.1">
    <property type="nucleotide sequence ID" value="NC_012483.1"/>
</dbReference>
<gene>
    <name evidence="8" type="primary">mobA</name>
    <name evidence="10" type="ordered locus">ACP_3545</name>
</gene>
<sequence>MTVSSTANSPTPSLRAFLLAGGRSSRMGQDKALLPIHGQPLVEQMLARLRALGLEATICGNRPDLAAYATILPDAAEACGPLGGITAALEASPAELNLVLAVDLPALPVEFLRWLTLRAALTGAPATIPYALGRPQPLCAVYHRNLAPGLRQSLASGDYRIMSAVHRVASRIDTFMVEQVAAAGAFSLTPPLPPVYTWFRNLNTPQDAARFAASHPSNKLEGNETAD</sequence>
<dbReference type="InParanoid" id="C1F7H8"/>
<feature type="binding site" evidence="8">
    <location>
        <begin position="19"/>
        <end position="21"/>
    </location>
    <ligand>
        <name>GTP</name>
        <dbReference type="ChEBI" id="CHEBI:37565"/>
    </ligand>
</feature>
<dbReference type="EC" id="2.7.7.77" evidence="8"/>
<keyword evidence="11" id="KW-1185">Reference proteome</keyword>
<dbReference type="OrthoDB" id="9788394at2"/>
<keyword evidence="3 8" id="KW-0479">Metal-binding</keyword>
<name>C1F7H8_ACIC5</name>
<dbReference type="PANTHER" id="PTHR19136">
    <property type="entry name" value="MOLYBDENUM COFACTOR GUANYLYLTRANSFERASE"/>
    <property type="match status" value="1"/>
</dbReference>
<accession>C1F7H8</accession>
<comment type="domain">
    <text evidence="8">The N-terminal domain determines nucleotide recognition and specific binding, while the C-terminal domain determines the specific binding to the target protein.</text>
</comment>
<feature type="binding site" evidence="8">
    <location>
        <position position="103"/>
    </location>
    <ligand>
        <name>Mg(2+)</name>
        <dbReference type="ChEBI" id="CHEBI:18420"/>
    </ligand>
</feature>
<organism evidence="10 11">
    <name type="scientific">Acidobacterium capsulatum (strain ATCC 51196 / DSM 11244 / BCRC 80197 / JCM 7670 / NBRC 15755 / NCIMB 13165 / 161)</name>
    <dbReference type="NCBI Taxonomy" id="240015"/>
    <lineage>
        <taxon>Bacteria</taxon>
        <taxon>Pseudomonadati</taxon>
        <taxon>Acidobacteriota</taxon>
        <taxon>Terriglobia</taxon>
        <taxon>Terriglobales</taxon>
        <taxon>Acidobacteriaceae</taxon>
        <taxon>Acidobacterium</taxon>
    </lineage>
</organism>
<evidence type="ECO:0000259" key="9">
    <source>
        <dbReference type="Pfam" id="PF12804"/>
    </source>
</evidence>
<evidence type="ECO:0000256" key="6">
    <source>
        <dbReference type="ARBA" id="ARBA00023134"/>
    </source>
</evidence>
<comment type="cofactor">
    <cofactor evidence="8">
        <name>Mg(2+)</name>
        <dbReference type="ChEBI" id="CHEBI:18420"/>
    </cofactor>
</comment>
<protein>
    <recommendedName>
        <fullName evidence="8">Probable molybdenum cofactor guanylyltransferase</fullName>
        <shortName evidence="8">MoCo guanylyltransferase</shortName>
        <ecNumber evidence="8">2.7.7.77</ecNumber>
    </recommendedName>
    <alternativeName>
        <fullName evidence="8">GTP:molybdopterin guanylyltransferase</fullName>
    </alternativeName>
    <alternativeName>
        <fullName evidence="8">Mo-MPT guanylyltransferase</fullName>
    </alternativeName>
    <alternativeName>
        <fullName evidence="8">Molybdopterin guanylyltransferase</fullName>
    </alternativeName>
    <alternativeName>
        <fullName evidence="8">Molybdopterin-guanine dinucleotide synthase</fullName>
        <shortName evidence="8">MGD synthase</shortName>
    </alternativeName>
</protein>
<dbReference type="GO" id="GO:0006777">
    <property type="term" value="P:Mo-molybdopterin cofactor biosynthetic process"/>
    <property type="evidence" value="ECO:0007669"/>
    <property type="project" value="UniProtKB-KW"/>
</dbReference>
<dbReference type="STRING" id="240015.ACP_3545"/>
<dbReference type="GO" id="GO:0061603">
    <property type="term" value="F:molybdenum cofactor guanylyltransferase activity"/>
    <property type="evidence" value="ECO:0007669"/>
    <property type="project" value="UniProtKB-EC"/>
</dbReference>
<dbReference type="HOGENOM" id="CLU_055597_2_1_0"/>
<keyword evidence="1 8" id="KW-0963">Cytoplasm</keyword>
<keyword evidence="2 8" id="KW-0808">Transferase</keyword>
<dbReference type="AlphaFoldDB" id="C1F7H8"/>
<evidence type="ECO:0000256" key="3">
    <source>
        <dbReference type="ARBA" id="ARBA00022723"/>
    </source>
</evidence>
<evidence type="ECO:0000256" key="7">
    <source>
        <dbReference type="ARBA" id="ARBA00023150"/>
    </source>
</evidence>
<comment type="function">
    <text evidence="8">Transfers a GMP moiety from GTP to Mo-molybdopterin (Mo-MPT) cofactor (Moco or molybdenum cofactor) to form Mo-molybdopterin guanine dinucleotide (Mo-MGD) cofactor.</text>
</comment>
<comment type="similarity">
    <text evidence="8">Belongs to the MobA family.</text>
</comment>
<evidence type="ECO:0000313" key="11">
    <source>
        <dbReference type="Proteomes" id="UP000002207"/>
    </source>
</evidence>
<dbReference type="Pfam" id="PF12804">
    <property type="entry name" value="NTP_transf_3"/>
    <property type="match status" value="1"/>
</dbReference>
<reference evidence="10 11" key="1">
    <citation type="journal article" date="2009" name="Appl. Environ. Microbiol.">
        <title>Three genomes from the phylum Acidobacteria provide insight into the lifestyles of these microorganisms in soils.</title>
        <authorList>
            <person name="Ward N.L."/>
            <person name="Challacombe J.F."/>
            <person name="Janssen P.H."/>
            <person name="Henrissat B."/>
            <person name="Coutinho P.M."/>
            <person name="Wu M."/>
            <person name="Xie G."/>
            <person name="Haft D.H."/>
            <person name="Sait M."/>
            <person name="Badger J."/>
            <person name="Barabote R.D."/>
            <person name="Bradley B."/>
            <person name="Brettin T.S."/>
            <person name="Brinkac L.M."/>
            <person name="Bruce D."/>
            <person name="Creasy T."/>
            <person name="Daugherty S.C."/>
            <person name="Davidsen T.M."/>
            <person name="DeBoy R.T."/>
            <person name="Detter J.C."/>
            <person name="Dodson R.J."/>
            <person name="Durkin A.S."/>
            <person name="Ganapathy A."/>
            <person name="Gwinn-Giglio M."/>
            <person name="Han C.S."/>
            <person name="Khouri H."/>
            <person name="Kiss H."/>
            <person name="Kothari S.P."/>
            <person name="Madupu R."/>
            <person name="Nelson K.E."/>
            <person name="Nelson W.C."/>
            <person name="Paulsen I."/>
            <person name="Penn K."/>
            <person name="Ren Q."/>
            <person name="Rosovitz M.J."/>
            <person name="Selengut J.D."/>
            <person name="Shrivastava S."/>
            <person name="Sullivan S.A."/>
            <person name="Tapia R."/>
            <person name="Thompson L.S."/>
            <person name="Watkins K.L."/>
            <person name="Yang Q."/>
            <person name="Yu C."/>
            <person name="Zafar N."/>
            <person name="Zhou L."/>
            <person name="Kuske C.R."/>
        </authorList>
    </citation>
    <scope>NUCLEOTIDE SEQUENCE [LARGE SCALE GENOMIC DNA]</scope>
    <source>
        <strain evidence="11">ATCC 51196 / DSM 11244 / BCRC 80197 / JCM 7670 / NBRC 15755 / NCIMB 13165 / 161</strain>
    </source>
</reference>
<feature type="binding site" evidence="8">
    <location>
        <position position="74"/>
    </location>
    <ligand>
        <name>GTP</name>
        <dbReference type="ChEBI" id="CHEBI:37565"/>
    </ligand>
</feature>
<dbReference type="EMBL" id="CP001472">
    <property type="protein sequence ID" value="ACO33721.1"/>
    <property type="molecule type" value="Genomic_DNA"/>
</dbReference>
<dbReference type="eggNOG" id="COG0746">
    <property type="taxonomic scope" value="Bacteria"/>
</dbReference>
<evidence type="ECO:0000256" key="5">
    <source>
        <dbReference type="ARBA" id="ARBA00022842"/>
    </source>
</evidence>
<keyword evidence="7 8" id="KW-0501">Molybdenum cofactor biosynthesis</keyword>
<dbReference type="Gene3D" id="3.90.550.10">
    <property type="entry name" value="Spore Coat Polysaccharide Biosynthesis Protein SpsA, Chain A"/>
    <property type="match status" value="1"/>
</dbReference>
<feature type="binding site" evidence="8">
    <location>
        <position position="103"/>
    </location>
    <ligand>
        <name>GTP</name>
        <dbReference type="ChEBI" id="CHEBI:37565"/>
    </ligand>
</feature>
<dbReference type="InterPro" id="IPR029044">
    <property type="entry name" value="Nucleotide-diphossugar_trans"/>
</dbReference>
<dbReference type="GO" id="GO:0046872">
    <property type="term" value="F:metal ion binding"/>
    <property type="evidence" value="ECO:0007669"/>
    <property type="project" value="UniProtKB-KW"/>
</dbReference>
<dbReference type="HAMAP" id="MF_00316">
    <property type="entry name" value="MobA"/>
    <property type="match status" value="1"/>
</dbReference>
<evidence type="ECO:0000256" key="4">
    <source>
        <dbReference type="ARBA" id="ARBA00022741"/>
    </source>
</evidence>
<keyword evidence="6 8" id="KW-0342">GTP-binding</keyword>
<dbReference type="GO" id="GO:0005525">
    <property type="term" value="F:GTP binding"/>
    <property type="evidence" value="ECO:0007669"/>
    <property type="project" value="UniProtKB-UniRule"/>
</dbReference>
<dbReference type="Proteomes" id="UP000002207">
    <property type="component" value="Chromosome"/>
</dbReference>
<dbReference type="GO" id="GO:0005737">
    <property type="term" value="C:cytoplasm"/>
    <property type="evidence" value="ECO:0007669"/>
    <property type="project" value="UniProtKB-SubCell"/>
</dbReference>
<comment type="catalytic activity">
    <reaction evidence="8">
        <text>Mo-molybdopterin + GTP + H(+) = Mo-molybdopterin guanine dinucleotide + diphosphate</text>
        <dbReference type="Rhea" id="RHEA:34243"/>
        <dbReference type="ChEBI" id="CHEBI:15378"/>
        <dbReference type="ChEBI" id="CHEBI:33019"/>
        <dbReference type="ChEBI" id="CHEBI:37565"/>
        <dbReference type="ChEBI" id="CHEBI:71302"/>
        <dbReference type="ChEBI" id="CHEBI:71310"/>
        <dbReference type="EC" id="2.7.7.77"/>
    </reaction>
</comment>